<evidence type="ECO:0000313" key="3">
    <source>
        <dbReference type="Proteomes" id="UP001589783"/>
    </source>
</evidence>
<protein>
    <recommendedName>
        <fullName evidence="4">MFS transporter</fullName>
    </recommendedName>
</protein>
<evidence type="ECO:0000313" key="2">
    <source>
        <dbReference type="EMBL" id="MFC0313545.1"/>
    </source>
</evidence>
<comment type="caution">
    <text evidence="2">The sequence shown here is derived from an EMBL/GenBank/DDBJ whole genome shotgun (WGS) entry which is preliminary data.</text>
</comment>
<dbReference type="Proteomes" id="UP001589783">
    <property type="component" value="Unassembled WGS sequence"/>
</dbReference>
<feature type="transmembrane region" description="Helical" evidence="1">
    <location>
        <begin position="114"/>
        <end position="132"/>
    </location>
</feature>
<dbReference type="RefSeq" id="WP_382359921.1">
    <property type="nucleotide sequence ID" value="NZ_JBHLWV010000006.1"/>
</dbReference>
<evidence type="ECO:0000256" key="1">
    <source>
        <dbReference type="SAM" id="Phobius"/>
    </source>
</evidence>
<sequence length="228" mass="23085">MNTTNTTTTAQTTTAARVLLVAYVASHLLAPVAVAAGFMLGLALVGAIPLIPALLLAVGTTLAHAPHLLIGVYGTGKDRAGSRVYVGAYWAVICGAAGALIVADGTGAGTDRGVAALLVNLALVGVLTTLVTHAKNAAELVAVNDDSTDVLLRAAAHARTERSTGYWYTLARDVLGLALIPLGVLAAFTLTFGPDDAAGLALAITVPVAVVRLALILAGWVRGHITRP</sequence>
<evidence type="ECO:0008006" key="4">
    <source>
        <dbReference type="Google" id="ProtNLM"/>
    </source>
</evidence>
<keyword evidence="1" id="KW-0472">Membrane</keyword>
<keyword evidence="1" id="KW-1133">Transmembrane helix</keyword>
<keyword evidence="3" id="KW-1185">Reference proteome</keyword>
<proteinExistence type="predicted"/>
<accession>A0ABV6H414</accession>
<name>A0ABV6H414_9ACTN</name>
<dbReference type="EMBL" id="JBHLWV010000006">
    <property type="protein sequence ID" value="MFC0313545.1"/>
    <property type="molecule type" value="Genomic_DNA"/>
</dbReference>
<gene>
    <name evidence="2" type="ORF">ACFFJD_01595</name>
</gene>
<organism evidence="2 3">
    <name type="scientific">Gordonia phosphorivorans</name>
    <dbReference type="NCBI Taxonomy" id="1056982"/>
    <lineage>
        <taxon>Bacteria</taxon>
        <taxon>Bacillati</taxon>
        <taxon>Actinomycetota</taxon>
        <taxon>Actinomycetes</taxon>
        <taxon>Mycobacteriales</taxon>
        <taxon>Gordoniaceae</taxon>
        <taxon>Gordonia</taxon>
    </lineage>
</organism>
<feature type="transmembrane region" description="Helical" evidence="1">
    <location>
        <begin position="84"/>
        <end position="102"/>
    </location>
</feature>
<keyword evidence="1" id="KW-0812">Transmembrane</keyword>
<reference evidence="2 3" key="1">
    <citation type="submission" date="2024-09" db="EMBL/GenBank/DDBJ databases">
        <authorList>
            <person name="Sun Q."/>
            <person name="Mori K."/>
        </authorList>
    </citation>
    <scope>NUCLEOTIDE SEQUENCE [LARGE SCALE GENOMIC DNA]</scope>
    <source>
        <strain evidence="2 3">CCM 7957</strain>
    </source>
</reference>
<feature type="transmembrane region" description="Helical" evidence="1">
    <location>
        <begin position="198"/>
        <end position="221"/>
    </location>
</feature>
<feature type="transmembrane region" description="Helical" evidence="1">
    <location>
        <begin position="20"/>
        <end position="44"/>
    </location>
</feature>
<feature type="transmembrane region" description="Helical" evidence="1">
    <location>
        <begin position="174"/>
        <end position="192"/>
    </location>
</feature>
<feature type="transmembrane region" description="Helical" evidence="1">
    <location>
        <begin position="50"/>
        <end position="72"/>
    </location>
</feature>